<protein>
    <submittedName>
        <fullName evidence="1">Uncharacterized protein</fullName>
    </submittedName>
</protein>
<sequence>MKDIIGAEWKKTKKRKGPCPKLVVWVPKTDFTEFVNINQQLKVEGGFSIAIFCYTLHKLPFGVQPIFKPFINDKGESNGTYDQLLEQIEGKTCEAVAGDVTVRASRIKYVDFTIP</sequence>
<evidence type="ECO:0000313" key="1">
    <source>
        <dbReference type="EMBL" id="KAI3725118.1"/>
    </source>
</evidence>
<reference evidence="2" key="1">
    <citation type="journal article" date="2022" name="Mol. Ecol. Resour.">
        <title>The genomes of chicory, endive, great burdock and yacon provide insights into Asteraceae palaeo-polyploidization history and plant inulin production.</title>
        <authorList>
            <person name="Fan W."/>
            <person name="Wang S."/>
            <person name="Wang H."/>
            <person name="Wang A."/>
            <person name="Jiang F."/>
            <person name="Liu H."/>
            <person name="Zhao H."/>
            <person name="Xu D."/>
            <person name="Zhang Y."/>
        </authorList>
    </citation>
    <scope>NUCLEOTIDE SEQUENCE [LARGE SCALE GENOMIC DNA]</scope>
    <source>
        <strain evidence="2">cv. Yunnan</strain>
    </source>
</reference>
<accession>A0ACB9BSZ5</accession>
<name>A0ACB9BSZ5_9ASTR</name>
<comment type="caution">
    <text evidence="1">The sequence shown here is derived from an EMBL/GenBank/DDBJ whole genome shotgun (WGS) entry which is preliminary data.</text>
</comment>
<dbReference type="EMBL" id="CM042039">
    <property type="protein sequence ID" value="KAI3725118.1"/>
    <property type="molecule type" value="Genomic_DNA"/>
</dbReference>
<reference evidence="1 2" key="2">
    <citation type="journal article" date="2022" name="Mol. Ecol. Resour.">
        <title>The genomes of chicory, endive, great burdock and yacon provide insights into Asteraceae paleo-polyploidization history and plant inulin production.</title>
        <authorList>
            <person name="Fan W."/>
            <person name="Wang S."/>
            <person name="Wang H."/>
            <person name="Wang A."/>
            <person name="Jiang F."/>
            <person name="Liu H."/>
            <person name="Zhao H."/>
            <person name="Xu D."/>
            <person name="Zhang Y."/>
        </authorList>
    </citation>
    <scope>NUCLEOTIDE SEQUENCE [LARGE SCALE GENOMIC DNA]</scope>
    <source>
        <strain evidence="2">cv. Yunnan</strain>
        <tissue evidence="1">Leaves</tissue>
    </source>
</reference>
<organism evidence="1 2">
    <name type="scientific">Smallanthus sonchifolius</name>
    <dbReference type="NCBI Taxonomy" id="185202"/>
    <lineage>
        <taxon>Eukaryota</taxon>
        <taxon>Viridiplantae</taxon>
        <taxon>Streptophyta</taxon>
        <taxon>Embryophyta</taxon>
        <taxon>Tracheophyta</taxon>
        <taxon>Spermatophyta</taxon>
        <taxon>Magnoliopsida</taxon>
        <taxon>eudicotyledons</taxon>
        <taxon>Gunneridae</taxon>
        <taxon>Pentapetalae</taxon>
        <taxon>asterids</taxon>
        <taxon>campanulids</taxon>
        <taxon>Asterales</taxon>
        <taxon>Asteraceae</taxon>
        <taxon>Asteroideae</taxon>
        <taxon>Heliantheae alliance</taxon>
        <taxon>Millerieae</taxon>
        <taxon>Smallanthus</taxon>
    </lineage>
</organism>
<evidence type="ECO:0000313" key="2">
    <source>
        <dbReference type="Proteomes" id="UP001056120"/>
    </source>
</evidence>
<gene>
    <name evidence="1" type="ORF">L1987_64894</name>
</gene>
<keyword evidence="2" id="KW-1185">Reference proteome</keyword>
<dbReference type="Proteomes" id="UP001056120">
    <property type="component" value="Linkage Group LG22"/>
</dbReference>
<proteinExistence type="predicted"/>